<evidence type="ECO:0000256" key="1">
    <source>
        <dbReference type="SAM" id="MobiDB-lite"/>
    </source>
</evidence>
<gene>
    <name evidence="2" type="ORF">PECUL_23A040606</name>
</gene>
<dbReference type="AlphaFoldDB" id="A0AAD1SRR5"/>
<organism evidence="2 3">
    <name type="scientific">Pelobates cultripes</name>
    <name type="common">Western spadefoot toad</name>
    <dbReference type="NCBI Taxonomy" id="61616"/>
    <lineage>
        <taxon>Eukaryota</taxon>
        <taxon>Metazoa</taxon>
        <taxon>Chordata</taxon>
        <taxon>Craniata</taxon>
        <taxon>Vertebrata</taxon>
        <taxon>Euteleostomi</taxon>
        <taxon>Amphibia</taxon>
        <taxon>Batrachia</taxon>
        <taxon>Anura</taxon>
        <taxon>Pelobatoidea</taxon>
        <taxon>Pelobatidae</taxon>
        <taxon>Pelobates</taxon>
    </lineage>
</organism>
<name>A0AAD1SRR5_PELCU</name>
<keyword evidence="3" id="KW-1185">Reference proteome</keyword>
<evidence type="ECO:0000313" key="3">
    <source>
        <dbReference type="Proteomes" id="UP001295444"/>
    </source>
</evidence>
<protein>
    <submittedName>
        <fullName evidence="2">Uncharacterized protein</fullName>
    </submittedName>
</protein>
<sequence>MDSTLAVQQYIQQNIRNDCSDIDKILEPLEGPSTTSENNSGLSLLNRHRDQRSDISRLPTTTIKPKPALHRNAELLTMLMLKEERRHLPAPHHILEDLPQAAHSLWFSLSKASAMQRDKPGDLLLGLDTTGTTQSQKRPLLLGTGEVPPQV</sequence>
<feature type="region of interest" description="Disordered" evidence="1">
    <location>
        <begin position="127"/>
        <end position="151"/>
    </location>
</feature>
<reference evidence="2" key="1">
    <citation type="submission" date="2022-03" db="EMBL/GenBank/DDBJ databases">
        <authorList>
            <person name="Alioto T."/>
            <person name="Alioto T."/>
            <person name="Gomez Garrido J."/>
        </authorList>
    </citation>
    <scope>NUCLEOTIDE SEQUENCE</scope>
</reference>
<dbReference type="Proteomes" id="UP001295444">
    <property type="component" value="Chromosome 07"/>
</dbReference>
<dbReference type="EMBL" id="OW240918">
    <property type="protein sequence ID" value="CAH2308291.1"/>
    <property type="molecule type" value="Genomic_DNA"/>
</dbReference>
<accession>A0AAD1SRR5</accession>
<evidence type="ECO:0000313" key="2">
    <source>
        <dbReference type="EMBL" id="CAH2308291.1"/>
    </source>
</evidence>
<proteinExistence type="predicted"/>